<keyword evidence="3" id="KW-1185">Reference proteome</keyword>
<evidence type="ECO:0000313" key="3">
    <source>
        <dbReference type="Proteomes" id="UP001139336"/>
    </source>
</evidence>
<evidence type="ECO:0000256" key="1">
    <source>
        <dbReference type="SAM" id="SignalP"/>
    </source>
</evidence>
<proteinExistence type="predicted"/>
<protein>
    <recommendedName>
        <fullName evidence="4">Secreted protein</fullName>
    </recommendedName>
</protein>
<feature type="signal peptide" evidence="1">
    <location>
        <begin position="1"/>
        <end position="28"/>
    </location>
</feature>
<dbReference type="RefSeq" id="WP_236117569.1">
    <property type="nucleotide sequence ID" value="NZ_JAKGSI010000001.1"/>
</dbReference>
<evidence type="ECO:0000313" key="2">
    <source>
        <dbReference type="EMBL" id="MCF4005766.1"/>
    </source>
</evidence>
<feature type="chain" id="PRO_5040845387" description="Secreted protein" evidence="1">
    <location>
        <begin position="29"/>
        <end position="166"/>
    </location>
</feature>
<organism evidence="2 3">
    <name type="scientific">Corynebacterium uropygiale</name>
    <dbReference type="NCBI Taxonomy" id="1775911"/>
    <lineage>
        <taxon>Bacteria</taxon>
        <taxon>Bacillati</taxon>
        <taxon>Actinomycetota</taxon>
        <taxon>Actinomycetes</taxon>
        <taxon>Mycobacteriales</taxon>
        <taxon>Corynebacteriaceae</taxon>
        <taxon>Corynebacterium</taxon>
    </lineage>
</organism>
<comment type="caution">
    <text evidence="2">The sequence shown here is derived from an EMBL/GenBank/DDBJ whole genome shotgun (WGS) entry which is preliminary data.</text>
</comment>
<dbReference type="Proteomes" id="UP001139336">
    <property type="component" value="Unassembled WGS sequence"/>
</dbReference>
<dbReference type="EMBL" id="JAKGSI010000001">
    <property type="protein sequence ID" value="MCF4005766.1"/>
    <property type="molecule type" value="Genomic_DNA"/>
</dbReference>
<evidence type="ECO:0008006" key="4">
    <source>
        <dbReference type="Google" id="ProtNLM"/>
    </source>
</evidence>
<gene>
    <name evidence="2" type="ORF">L1O03_01050</name>
</gene>
<keyword evidence="1" id="KW-0732">Signal</keyword>
<sequence>MKNLSPRFMIATLSIATAVSVVSPHACAEEPHGENSTVRKAVATAPIQHSADHEPRSANGGSWAPGGAGAWNWLYVNGSGLNVTTATVAYVPGTDLKDKNACVDQFEIAYYKDGRRVTESGSSNCAFGRATHTFHLNKNLDANTSFCGRVRIGNSWGNYACVDIKP</sequence>
<accession>A0A9X1TYF4</accession>
<name>A0A9X1TYF4_9CORY</name>
<reference evidence="2" key="1">
    <citation type="submission" date="2022-01" db="EMBL/GenBank/DDBJ databases">
        <title>Corynebacterium sp. nov isolated from isolated from the feces of the greater white-fronted geese (Anser albifrons) at Poyang Lake, PR China.</title>
        <authorList>
            <person name="Liu Q."/>
        </authorList>
    </citation>
    <scope>NUCLEOTIDE SEQUENCE</scope>
    <source>
        <strain evidence="2">JCM 32435</strain>
    </source>
</reference>
<dbReference type="AlphaFoldDB" id="A0A9X1TYF4"/>